<dbReference type="InterPro" id="IPR056884">
    <property type="entry name" value="NPHP3-like_N"/>
</dbReference>
<dbReference type="GeneID" id="27724330"/>
<dbReference type="InterPro" id="IPR027417">
    <property type="entry name" value="P-loop_NTPase"/>
</dbReference>
<dbReference type="Pfam" id="PF24809">
    <property type="entry name" value="DUF7708"/>
    <property type="match status" value="1"/>
</dbReference>
<dbReference type="PANTHER" id="PTHR10039:SF16">
    <property type="entry name" value="GPI INOSITOL-DEACYLASE"/>
    <property type="match status" value="1"/>
</dbReference>
<feature type="domain" description="DUF7708" evidence="3">
    <location>
        <begin position="106"/>
        <end position="254"/>
    </location>
</feature>
<name>A0A084G674_PSEDA</name>
<gene>
    <name evidence="5" type="ORF">SAPIO_CDS5258</name>
</gene>
<dbReference type="OrthoDB" id="7464126at2759"/>
<feature type="repeat" description="ANK" evidence="2">
    <location>
        <begin position="1199"/>
        <end position="1231"/>
    </location>
</feature>
<dbReference type="AlphaFoldDB" id="A0A084G674"/>
<dbReference type="KEGG" id="sapo:SAPIO_CDS5258"/>
<organism evidence="5 6">
    <name type="scientific">Pseudallescheria apiosperma</name>
    <name type="common">Scedosporium apiospermum</name>
    <dbReference type="NCBI Taxonomy" id="563466"/>
    <lineage>
        <taxon>Eukaryota</taxon>
        <taxon>Fungi</taxon>
        <taxon>Dikarya</taxon>
        <taxon>Ascomycota</taxon>
        <taxon>Pezizomycotina</taxon>
        <taxon>Sordariomycetes</taxon>
        <taxon>Hypocreomycetidae</taxon>
        <taxon>Microascales</taxon>
        <taxon>Microascaceae</taxon>
        <taxon>Scedosporium</taxon>
    </lineage>
</organism>
<dbReference type="EC" id="3.1.1.47" evidence="5"/>
<evidence type="ECO:0000256" key="2">
    <source>
        <dbReference type="PROSITE-ProRule" id="PRU00023"/>
    </source>
</evidence>
<evidence type="ECO:0000313" key="5">
    <source>
        <dbReference type="EMBL" id="KEZ42836.1"/>
    </source>
</evidence>
<evidence type="ECO:0000259" key="3">
    <source>
        <dbReference type="Pfam" id="PF24809"/>
    </source>
</evidence>
<dbReference type="Gene3D" id="3.40.50.300">
    <property type="entry name" value="P-loop containing nucleotide triphosphate hydrolases"/>
    <property type="match status" value="1"/>
</dbReference>
<dbReference type="VEuPathDB" id="FungiDB:SAPIO_CDS5258"/>
<dbReference type="InterPro" id="IPR002110">
    <property type="entry name" value="Ankyrin_rpt"/>
</dbReference>
<feature type="domain" description="Nephrocystin 3-like N-terminal" evidence="4">
    <location>
        <begin position="342"/>
        <end position="511"/>
    </location>
</feature>
<keyword evidence="2" id="KW-0040">ANK repeat</keyword>
<keyword evidence="1" id="KW-0677">Repeat</keyword>
<evidence type="ECO:0000313" key="6">
    <source>
        <dbReference type="Proteomes" id="UP000028545"/>
    </source>
</evidence>
<dbReference type="SMART" id="SM00248">
    <property type="entry name" value="ANK"/>
    <property type="match status" value="5"/>
</dbReference>
<dbReference type="PROSITE" id="PS50088">
    <property type="entry name" value="ANK_REPEAT"/>
    <property type="match status" value="2"/>
</dbReference>
<dbReference type="GO" id="GO:0003847">
    <property type="term" value="F:1-alkyl-2-acetylglycerophosphocholine esterase activity"/>
    <property type="evidence" value="ECO:0007669"/>
    <property type="project" value="UniProtKB-EC"/>
</dbReference>
<dbReference type="Pfam" id="PF12796">
    <property type="entry name" value="Ank_2"/>
    <property type="match status" value="1"/>
</dbReference>
<sequence>MAGSAELEATSSSMIEPELPKLPVLAESGDGKAAEQGSFVSRWSQALKELNNEEEEQFQIDLKTIGDRRTVLANLLNAVNKRKEECLRKRWKIRIKDRTIILRDVFEKLCVWIERMVKIGDTAVQYDTTGASLPWAAVRLILQVSVNDVQVFGQILVSVEKVANIMARCEIFEIIYLRENLERSQELLRRLSDAITNLYAAILRYLAQVMHYYGFNTTTRVIRSVAVFKGDVDAKFSPIVEAEEEFQRLARLAEAEDLGNTLSGVEDIKQQLADLDDRTGARLDSLQSILTDLQQPIKRIDNRLQKIQDQLETDTRAKMLKAISTMPYGVHHKTARKGRLEGSGGWLLKKSSYRDWRSSSSSSVLWLHGIPGSGKTKLASLVIDDIREHEHIAYFYCMRNPSEPHRAQCDKILGSLVRQLASVSPGMPILPPVMAFYEQAIAGFGNFEDQVWTMDECTDVLLELLEEYPAVTIVLDALDEVNHDDRQELLDALTRILQESPCLLKLFISSRSNYDIALYLKGSPNIYIEAEDNAEDIEAFIAKQLTAAKILHGKLGPDLREEITNALKTGARGMFRWVDLQIQSLRHLKVAADVRARLGALPVTLESSYWEIFQQIKDSGEHAFKLATLTFQWLLYARRRISIEGFSVLASVALAPESSDPFTTEEILDVCANLVVDRSTVLEFAHLSVREFFERLENRGVDSYLAAQGHSAIAQACVLYFHLALKEDKGYELKDEVLAYYDRQVSSKSVEDDREGDEDDTIKGGEDLSQFSVDVEEEDNAPTDDISAASEVARIWGRREIVLEMREGRDGLFAVLSSDIQPGVPSVYAACELVYHINEAGESRKTSPLADLLKSFMLEKADPGNGLYKVARPFHAWCAILQLDGQWSIEREGHLDRASIAPASPIWLSCYFNWLELVEYLYTHPYPGINGGREMPYLGGWKQPNLWEQPSKFSPTGYAIMTKNHELINLLSYLEADSSWASIAGTSFEPLVLAARWNDTELISLLAQRDYGGQKVAQRAFWAASKEGHCGPMKLLLDLGLITVDVVEASDLVTPCAEGHADVVSLLLERGLVVENGDAMLYRAALNQHANVVDVLLQNKVGLRGATNALEIAISQGDSKSAELLIGAGARKDGAAVIRAIRSDTPRAALRLIEAGFDIKGRHLEGRRTALHFAVEKGQLGVVKALLDGAADVNARDRHGSTPLHVAATRGHGDCARLLLSRGADTLAQDGQGRIPLDVAEDQNQTAMEAVIRQDMEEMMARLQAVKGSDNGSRVEN</sequence>
<dbReference type="SUPFAM" id="SSF48403">
    <property type="entry name" value="Ankyrin repeat"/>
    <property type="match status" value="2"/>
</dbReference>
<reference evidence="5 6" key="1">
    <citation type="journal article" date="2014" name="Genome Announc.">
        <title>Draft genome sequence of the pathogenic fungus Scedosporium apiospermum.</title>
        <authorList>
            <person name="Vandeputte P."/>
            <person name="Ghamrawi S."/>
            <person name="Rechenmann M."/>
            <person name="Iltis A."/>
            <person name="Giraud S."/>
            <person name="Fleury M."/>
            <person name="Thornton C."/>
            <person name="Delhaes L."/>
            <person name="Meyer W."/>
            <person name="Papon N."/>
            <person name="Bouchara J.P."/>
        </authorList>
    </citation>
    <scope>NUCLEOTIDE SEQUENCE [LARGE SCALE GENOMIC DNA]</scope>
    <source>
        <strain evidence="5 6">IHEM 14462</strain>
    </source>
</reference>
<dbReference type="EC" id="3.1.1.5" evidence="5"/>
<accession>A0A084G674</accession>
<evidence type="ECO:0000259" key="4">
    <source>
        <dbReference type="Pfam" id="PF24883"/>
    </source>
</evidence>
<dbReference type="EMBL" id="JOWA01000098">
    <property type="protein sequence ID" value="KEZ42836.1"/>
    <property type="molecule type" value="Genomic_DNA"/>
</dbReference>
<dbReference type="OMA" id="PHRAQCD"/>
<dbReference type="PANTHER" id="PTHR10039">
    <property type="entry name" value="AMELOGENIN"/>
    <property type="match status" value="1"/>
</dbReference>
<dbReference type="InterPro" id="IPR056125">
    <property type="entry name" value="DUF7708"/>
</dbReference>
<proteinExistence type="predicted"/>
<dbReference type="Pfam" id="PF24883">
    <property type="entry name" value="NPHP3_N"/>
    <property type="match status" value="1"/>
</dbReference>
<comment type="caution">
    <text evidence="5">The sequence shown here is derived from an EMBL/GenBank/DDBJ whole genome shotgun (WGS) entry which is preliminary data.</text>
</comment>
<dbReference type="PROSITE" id="PS50297">
    <property type="entry name" value="ANK_REP_REGION"/>
    <property type="match status" value="2"/>
</dbReference>
<dbReference type="SUPFAM" id="SSF52540">
    <property type="entry name" value="P-loop containing nucleoside triphosphate hydrolases"/>
    <property type="match status" value="1"/>
</dbReference>
<dbReference type="HOGENOM" id="CLU_000288_34_7_1"/>
<dbReference type="Proteomes" id="UP000028545">
    <property type="component" value="Unassembled WGS sequence"/>
</dbReference>
<dbReference type="GO" id="GO:0004622">
    <property type="term" value="F:phosphatidylcholine lysophospholipase activity"/>
    <property type="evidence" value="ECO:0007669"/>
    <property type="project" value="UniProtKB-EC"/>
</dbReference>
<feature type="repeat" description="ANK" evidence="2">
    <location>
        <begin position="1166"/>
        <end position="1198"/>
    </location>
</feature>
<dbReference type="RefSeq" id="XP_016642635.1">
    <property type="nucleotide sequence ID" value="XM_016787620.1"/>
</dbReference>
<evidence type="ECO:0000256" key="1">
    <source>
        <dbReference type="ARBA" id="ARBA00022737"/>
    </source>
</evidence>
<keyword evidence="6" id="KW-1185">Reference proteome</keyword>
<dbReference type="InterPro" id="IPR036770">
    <property type="entry name" value="Ankyrin_rpt-contain_sf"/>
</dbReference>
<dbReference type="Gene3D" id="1.25.40.20">
    <property type="entry name" value="Ankyrin repeat-containing domain"/>
    <property type="match status" value="1"/>
</dbReference>
<protein>
    <submittedName>
        <fullName evidence="5">1-alkyl-2-acetylglycerophosphocholine esterase</fullName>
        <ecNumber evidence="5">3.1.1.47</ecNumber>
        <ecNumber evidence="5">3.1.1.5</ecNumber>
    </submittedName>
</protein>
<keyword evidence="5" id="KW-0378">Hydrolase</keyword>